<evidence type="ECO:0000313" key="2">
    <source>
        <dbReference type="Proteomes" id="UP000249915"/>
    </source>
</evidence>
<name>A0A2V4AJA8_9PSEU</name>
<dbReference type="AlphaFoldDB" id="A0A2V4AJA8"/>
<keyword evidence="2" id="KW-1185">Reference proteome</keyword>
<protein>
    <submittedName>
        <fullName evidence="1">Uncharacterized protein</fullName>
    </submittedName>
</protein>
<gene>
    <name evidence="1" type="ORF">BAY60_29315</name>
</gene>
<organism evidence="1 2">
    <name type="scientific">Prauserella muralis</name>
    <dbReference type="NCBI Taxonomy" id="588067"/>
    <lineage>
        <taxon>Bacteria</taxon>
        <taxon>Bacillati</taxon>
        <taxon>Actinomycetota</taxon>
        <taxon>Actinomycetes</taxon>
        <taxon>Pseudonocardiales</taxon>
        <taxon>Pseudonocardiaceae</taxon>
        <taxon>Prauserella</taxon>
    </lineage>
</organism>
<dbReference type="OrthoDB" id="3693534at2"/>
<evidence type="ECO:0000313" key="1">
    <source>
        <dbReference type="EMBL" id="PXY18933.1"/>
    </source>
</evidence>
<dbReference type="Proteomes" id="UP000249915">
    <property type="component" value="Unassembled WGS sequence"/>
</dbReference>
<proteinExistence type="predicted"/>
<dbReference type="EMBL" id="MASW01000007">
    <property type="protein sequence ID" value="PXY18933.1"/>
    <property type="molecule type" value="Genomic_DNA"/>
</dbReference>
<accession>A0A2V4AJA8</accession>
<dbReference type="RefSeq" id="WP_112284858.1">
    <property type="nucleotide sequence ID" value="NZ_MASW01000007.1"/>
</dbReference>
<sequence length="119" mass="13656">MRPTIVEQLEGAQRLLDLVRADENLSPASRDRLRDVGRLLTHVHRSCTGLPAFLAEDNARLAVLLGEAEPPVEFEGLIGRNDELRASLARTIRELGERDTDAWERIWRYLRWRVETDPS</sequence>
<comment type="caution">
    <text evidence="1">The sequence shown here is derived from an EMBL/GenBank/DDBJ whole genome shotgun (WGS) entry which is preliminary data.</text>
</comment>
<reference evidence="1 2" key="1">
    <citation type="submission" date="2016-07" db="EMBL/GenBank/DDBJ databases">
        <title>Draft genome sequence of Prauserella muralis DSM 45305, isolated from a mould-covered wall in an indoor environment.</title>
        <authorList>
            <person name="Ruckert C."/>
            <person name="Albersmeier A."/>
            <person name="Jiang C.-L."/>
            <person name="Jiang Y."/>
            <person name="Kalinowski J."/>
            <person name="Schneider O."/>
            <person name="Winkler A."/>
            <person name="Zotchev S.B."/>
        </authorList>
    </citation>
    <scope>NUCLEOTIDE SEQUENCE [LARGE SCALE GENOMIC DNA]</scope>
    <source>
        <strain evidence="1 2">DSM 45305</strain>
    </source>
</reference>